<keyword evidence="11" id="KW-0961">Cell wall biogenesis/degradation</keyword>
<dbReference type="InterPro" id="IPR036950">
    <property type="entry name" value="PBP_transglycosylase"/>
</dbReference>
<comment type="catalytic activity">
    <reaction evidence="12">
        <text>Preferential cleavage: (Ac)2-L-Lys-D-Ala-|-D-Ala. Also transpeptidation of peptidyl-alanyl moieties that are N-acyl substituents of D-alanine.</text>
        <dbReference type="EC" id="3.4.16.4"/>
    </reaction>
</comment>
<dbReference type="EMBL" id="SNYO01000003">
    <property type="protein sequence ID" value="TDQ60603.1"/>
    <property type="molecule type" value="Genomic_DNA"/>
</dbReference>
<evidence type="ECO:0000256" key="6">
    <source>
        <dbReference type="ARBA" id="ARBA00022679"/>
    </source>
</evidence>
<evidence type="ECO:0000256" key="2">
    <source>
        <dbReference type="ARBA" id="ARBA00007739"/>
    </source>
</evidence>
<dbReference type="Pfam" id="PF00912">
    <property type="entry name" value="Transgly"/>
    <property type="match status" value="1"/>
</dbReference>
<keyword evidence="10" id="KW-0511">Multifunctional enzyme</keyword>
<keyword evidence="9" id="KW-0573">Peptidoglycan synthesis</keyword>
<dbReference type="PROSITE" id="PS51178">
    <property type="entry name" value="PASTA"/>
    <property type="match status" value="1"/>
</dbReference>
<evidence type="ECO:0000256" key="1">
    <source>
        <dbReference type="ARBA" id="ARBA00007090"/>
    </source>
</evidence>
<evidence type="ECO:0000256" key="11">
    <source>
        <dbReference type="ARBA" id="ARBA00023316"/>
    </source>
</evidence>
<keyword evidence="7" id="KW-0378">Hydrolase</keyword>
<evidence type="ECO:0000256" key="4">
    <source>
        <dbReference type="ARBA" id="ARBA00022670"/>
    </source>
</evidence>
<gene>
    <name evidence="17" type="ORF">EV188_10397</name>
</gene>
<dbReference type="Pfam" id="PF03793">
    <property type="entry name" value="PASTA"/>
    <property type="match status" value="1"/>
</dbReference>
<comment type="catalytic activity">
    <reaction evidence="13">
        <text>[GlcNAc-(1-&gt;4)-Mur2Ac(oyl-L-Ala-gamma-D-Glu-L-Lys-D-Ala-D-Ala)](n)-di-trans,octa-cis-undecaprenyl diphosphate + beta-D-GlcNAc-(1-&gt;4)-Mur2Ac(oyl-L-Ala-gamma-D-Glu-L-Lys-D-Ala-D-Ala)-di-trans,octa-cis-undecaprenyl diphosphate = [GlcNAc-(1-&gt;4)-Mur2Ac(oyl-L-Ala-gamma-D-Glu-L-Lys-D-Ala-D-Ala)](n+1)-di-trans,octa-cis-undecaprenyl diphosphate + di-trans,octa-cis-undecaprenyl diphosphate + H(+)</text>
        <dbReference type="Rhea" id="RHEA:23708"/>
        <dbReference type="Rhea" id="RHEA-COMP:9602"/>
        <dbReference type="Rhea" id="RHEA-COMP:9603"/>
        <dbReference type="ChEBI" id="CHEBI:15378"/>
        <dbReference type="ChEBI" id="CHEBI:58405"/>
        <dbReference type="ChEBI" id="CHEBI:60033"/>
        <dbReference type="ChEBI" id="CHEBI:78435"/>
        <dbReference type="EC" id="2.4.99.28"/>
    </reaction>
</comment>
<accession>A0A4R6VCR9</accession>
<comment type="similarity">
    <text evidence="2">In the N-terminal section; belongs to the glycosyltransferase 51 family.</text>
</comment>
<evidence type="ECO:0000256" key="14">
    <source>
        <dbReference type="SAM" id="MobiDB-lite"/>
    </source>
</evidence>
<dbReference type="Gene3D" id="3.40.710.10">
    <property type="entry name" value="DD-peptidase/beta-lactamase superfamily"/>
    <property type="match status" value="1"/>
</dbReference>
<evidence type="ECO:0000256" key="3">
    <source>
        <dbReference type="ARBA" id="ARBA00022645"/>
    </source>
</evidence>
<dbReference type="AlphaFoldDB" id="A0A4R6VCR9"/>
<organism evidence="17 18">
    <name type="scientific">Actinomycetospora succinea</name>
    <dbReference type="NCBI Taxonomy" id="663603"/>
    <lineage>
        <taxon>Bacteria</taxon>
        <taxon>Bacillati</taxon>
        <taxon>Actinomycetota</taxon>
        <taxon>Actinomycetes</taxon>
        <taxon>Pseudonocardiales</taxon>
        <taxon>Pseudonocardiaceae</taxon>
        <taxon>Actinomycetospora</taxon>
    </lineage>
</organism>
<evidence type="ECO:0000256" key="7">
    <source>
        <dbReference type="ARBA" id="ARBA00022801"/>
    </source>
</evidence>
<keyword evidence="15" id="KW-1133">Transmembrane helix</keyword>
<comment type="caution">
    <text evidence="17">The sequence shown here is derived from an EMBL/GenBank/DDBJ whole genome shotgun (WGS) entry which is preliminary data.</text>
</comment>
<evidence type="ECO:0000313" key="17">
    <source>
        <dbReference type="EMBL" id="TDQ60603.1"/>
    </source>
</evidence>
<dbReference type="Gene3D" id="1.10.3810.10">
    <property type="entry name" value="Biosynthetic peptidoglycan transglycosylase-like"/>
    <property type="match status" value="1"/>
</dbReference>
<keyword evidence="5" id="KW-0328">Glycosyltransferase</keyword>
<protein>
    <submittedName>
        <fullName evidence="17">Membrane peptidoglycan carboxypeptidase</fullName>
    </submittedName>
</protein>
<dbReference type="GO" id="GO:0009002">
    <property type="term" value="F:serine-type D-Ala-D-Ala carboxypeptidase activity"/>
    <property type="evidence" value="ECO:0007669"/>
    <property type="project" value="UniProtKB-EC"/>
</dbReference>
<proteinExistence type="inferred from homology"/>
<dbReference type="PANTHER" id="PTHR32282">
    <property type="entry name" value="BINDING PROTEIN TRANSPEPTIDASE, PUTATIVE-RELATED"/>
    <property type="match status" value="1"/>
</dbReference>
<name>A0A4R6VCR9_9PSEU</name>
<dbReference type="GO" id="GO:0009252">
    <property type="term" value="P:peptidoglycan biosynthetic process"/>
    <property type="evidence" value="ECO:0007669"/>
    <property type="project" value="UniProtKB-KW"/>
</dbReference>
<feature type="region of interest" description="Disordered" evidence="14">
    <location>
        <begin position="613"/>
        <end position="643"/>
    </location>
</feature>
<dbReference type="Gene3D" id="3.30.10.20">
    <property type="match status" value="1"/>
</dbReference>
<dbReference type="CDD" id="cd06577">
    <property type="entry name" value="PASTA_pknB"/>
    <property type="match status" value="1"/>
</dbReference>
<evidence type="ECO:0000256" key="9">
    <source>
        <dbReference type="ARBA" id="ARBA00022984"/>
    </source>
</evidence>
<feature type="domain" description="PASTA" evidence="16">
    <location>
        <begin position="728"/>
        <end position="791"/>
    </location>
</feature>
<dbReference type="InterPro" id="IPR005543">
    <property type="entry name" value="PASTA_dom"/>
</dbReference>
<dbReference type="InterPro" id="IPR001460">
    <property type="entry name" value="PCN-bd_Tpept"/>
</dbReference>
<dbReference type="OrthoDB" id="9766909at2"/>
<keyword evidence="15" id="KW-0812">Transmembrane</keyword>
<dbReference type="Proteomes" id="UP000295705">
    <property type="component" value="Unassembled WGS sequence"/>
</dbReference>
<dbReference type="GO" id="GO:0008658">
    <property type="term" value="F:penicillin binding"/>
    <property type="evidence" value="ECO:0007669"/>
    <property type="project" value="InterPro"/>
</dbReference>
<evidence type="ECO:0000256" key="5">
    <source>
        <dbReference type="ARBA" id="ARBA00022676"/>
    </source>
</evidence>
<evidence type="ECO:0000313" key="18">
    <source>
        <dbReference type="Proteomes" id="UP000295705"/>
    </source>
</evidence>
<evidence type="ECO:0000256" key="13">
    <source>
        <dbReference type="ARBA" id="ARBA00049902"/>
    </source>
</evidence>
<dbReference type="InterPro" id="IPR012338">
    <property type="entry name" value="Beta-lactam/transpept-like"/>
</dbReference>
<evidence type="ECO:0000256" key="15">
    <source>
        <dbReference type="SAM" id="Phobius"/>
    </source>
</evidence>
<dbReference type="InterPro" id="IPR050396">
    <property type="entry name" value="Glycosyltr_51/Transpeptidase"/>
</dbReference>
<evidence type="ECO:0000259" key="16">
    <source>
        <dbReference type="PROSITE" id="PS51178"/>
    </source>
</evidence>
<dbReference type="GO" id="GO:0008955">
    <property type="term" value="F:peptidoglycan glycosyltransferase activity"/>
    <property type="evidence" value="ECO:0007669"/>
    <property type="project" value="UniProtKB-EC"/>
</dbReference>
<sequence length="815" mass="85107">MRARGATPGLPHRQAPYDAPRTLVAVARGGRSVGAKVRPITKLLAVCLVAGVIAAGMAFPFVGGVGLLSNDASDTVNATSSDLAAGQLPGVTTVTDNQGAPVAYLYEQNRTPVSLQQMSPAMRGAIVAIEDRRFYEHDGVDWTGTLRALVTNQTAGSTQQGASTLTQQYIKNYQLYVTAQTESERLQATEPTYARKLREVRVALQLERELASGRTKRDAKDEVLERYLNIVFLGNNSYGVAAAARTYFNTTPDRLTIPQSAMLAGMVQSTTQFDPTRHPQAATGRRNEVINQMLGQGMITQQQAQEAVAAPLGIVEPLATPPNGCIGAGNAAFFCKYVVDYLGESGISSEQVNRGGYTIRTTLDRNAMNAMQQALDSEVPARQRNVADVMATVQPGREKHRVVAMGANRVFGVDGSALQTSYGLPWEPVNLGAGSTYKIFTAAAALQEGLGINYQMPIPPDGYASPIYRDGSGRPFPVRNAEEGLAPFLSMTDALAQSPNTGFVKLMETTGVPPVVDMAVKLGLRSLADPGPNGVSIADTARAQNQGSFTLGVTPTSPLELANVGATLGSSGMWCPPSPIESITDTSGAPVPVAEQPCEQVVDPALADTLMTGLSKDDQPGGTAASAAGANGWNRPLSGKTGTTQNNRSAAFVGFNQQYAGAVITFDDSSSPRTLCDGGGDSPPFPCGDGNLFGGTTPARTWFKAMNPLFAPLPVAPLPPTSPRYLQGGSNEQIPEVVGDQADEATEELQDAGFRVSQQAVGNRAPAGTVVGQNPRGSVLPDQVVTLQVSNGTVPAAPSPPAGPPLAGAANGGGG</sequence>
<dbReference type="InterPro" id="IPR023346">
    <property type="entry name" value="Lysozyme-like_dom_sf"/>
</dbReference>
<dbReference type="SUPFAM" id="SSF53955">
    <property type="entry name" value="Lysozyme-like"/>
    <property type="match status" value="1"/>
</dbReference>
<evidence type="ECO:0000256" key="8">
    <source>
        <dbReference type="ARBA" id="ARBA00022960"/>
    </source>
</evidence>
<keyword evidence="8" id="KW-0133">Cell shape</keyword>
<feature type="transmembrane region" description="Helical" evidence="15">
    <location>
        <begin position="43"/>
        <end position="68"/>
    </location>
</feature>
<keyword evidence="3 17" id="KW-0121">Carboxypeptidase</keyword>
<dbReference type="GO" id="GO:0030288">
    <property type="term" value="C:outer membrane-bounded periplasmic space"/>
    <property type="evidence" value="ECO:0007669"/>
    <property type="project" value="TreeGrafter"/>
</dbReference>
<keyword evidence="4" id="KW-0645">Protease</keyword>
<dbReference type="GO" id="GO:0006508">
    <property type="term" value="P:proteolysis"/>
    <property type="evidence" value="ECO:0007669"/>
    <property type="project" value="UniProtKB-KW"/>
</dbReference>
<dbReference type="InterPro" id="IPR001264">
    <property type="entry name" value="Glyco_trans_51"/>
</dbReference>
<evidence type="ECO:0000256" key="10">
    <source>
        <dbReference type="ARBA" id="ARBA00023268"/>
    </source>
</evidence>
<evidence type="ECO:0000256" key="12">
    <source>
        <dbReference type="ARBA" id="ARBA00034000"/>
    </source>
</evidence>
<keyword evidence="15" id="KW-0472">Membrane</keyword>
<dbReference type="GO" id="GO:0071555">
    <property type="term" value="P:cell wall organization"/>
    <property type="evidence" value="ECO:0007669"/>
    <property type="project" value="UniProtKB-KW"/>
</dbReference>
<reference evidence="17 18" key="1">
    <citation type="submission" date="2019-03" db="EMBL/GenBank/DDBJ databases">
        <title>Genomic Encyclopedia of Type Strains, Phase IV (KMG-IV): sequencing the most valuable type-strain genomes for metagenomic binning, comparative biology and taxonomic classification.</title>
        <authorList>
            <person name="Goeker M."/>
        </authorList>
    </citation>
    <scope>NUCLEOTIDE SEQUENCE [LARGE SCALE GENOMIC DNA]</scope>
    <source>
        <strain evidence="17 18">DSM 45775</strain>
    </source>
</reference>
<feature type="region of interest" description="Disordered" evidence="14">
    <location>
        <begin position="792"/>
        <end position="815"/>
    </location>
</feature>
<dbReference type="Pfam" id="PF00905">
    <property type="entry name" value="Transpeptidase"/>
    <property type="match status" value="1"/>
</dbReference>
<keyword evidence="6" id="KW-0808">Transferase</keyword>
<feature type="compositionally biased region" description="Low complexity" evidence="14">
    <location>
        <begin position="621"/>
        <end position="632"/>
    </location>
</feature>
<dbReference type="FunFam" id="1.10.3810.10:FF:000001">
    <property type="entry name" value="Penicillin-binding protein 1A"/>
    <property type="match status" value="1"/>
</dbReference>
<dbReference type="SMART" id="SM00740">
    <property type="entry name" value="PASTA"/>
    <property type="match status" value="1"/>
</dbReference>
<dbReference type="PANTHER" id="PTHR32282:SF33">
    <property type="entry name" value="PEPTIDOGLYCAN GLYCOSYLTRANSFERASE"/>
    <property type="match status" value="1"/>
</dbReference>
<dbReference type="GO" id="GO:0008360">
    <property type="term" value="P:regulation of cell shape"/>
    <property type="evidence" value="ECO:0007669"/>
    <property type="project" value="UniProtKB-KW"/>
</dbReference>
<comment type="similarity">
    <text evidence="1">In the C-terminal section; belongs to the transpeptidase family.</text>
</comment>
<dbReference type="SUPFAM" id="SSF56601">
    <property type="entry name" value="beta-lactamase/transpeptidase-like"/>
    <property type="match status" value="1"/>
</dbReference>
<keyword evidence="18" id="KW-1185">Reference proteome</keyword>